<dbReference type="Pfam" id="PF12478">
    <property type="entry name" value="UBAP2-Lig"/>
    <property type="match status" value="1"/>
</dbReference>
<feature type="compositionally biased region" description="Polar residues" evidence="7">
    <location>
        <begin position="365"/>
        <end position="382"/>
    </location>
</feature>
<evidence type="ECO:0000259" key="8">
    <source>
        <dbReference type="PROSITE" id="PS50030"/>
    </source>
</evidence>
<dbReference type="PANTHER" id="PTHR16308:SF13">
    <property type="entry name" value="PROTEIN LINGERER"/>
    <property type="match status" value="1"/>
</dbReference>
<feature type="compositionally biased region" description="Low complexity" evidence="7">
    <location>
        <begin position="794"/>
        <end position="826"/>
    </location>
</feature>
<feature type="region of interest" description="Disordered" evidence="7">
    <location>
        <begin position="632"/>
        <end position="750"/>
    </location>
</feature>
<dbReference type="InterPro" id="IPR022166">
    <property type="entry name" value="UBAP2/Lig"/>
</dbReference>
<feature type="region of interest" description="Disordered" evidence="7">
    <location>
        <begin position="792"/>
        <end position="833"/>
    </location>
</feature>
<dbReference type="InterPro" id="IPR051833">
    <property type="entry name" value="TC-DDR_regulator"/>
</dbReference>
<evidence type="ECO:0000256" key="4">
    <source>
        <dbReference type="ARBA" id="ARBA00022610"/>
    </source>
</evidence>
<dbReference type="InterPro" id="IPR009060">
    <property type="entry name" value="UBA-like_sf"/>
</dbReference>
<feature type="region of interest" description="Disordered" evidence="7">
    <location>
        <begin position="563"/>
        <end position="607"/>
    </location>
</feature>
<feature type="compositionally biased region" description="Low complexity" evidence="7">
    <location>
        <begin position="340"/>
        <end position="356"/>
    </location>
</feature>
<keyword evidence="4" id="KW-0085">Behavior</keyword>
<reference evidence="10" key="2">
    <citation type="submission" date="2018-07" db="EMBL/GenBank/DDBJ databases">
        <authorList>
            <person name="Quirk P.G."/>
            <person name="Krulwich T.A."/>
        </authorList>
    </citation>
    <scope>NUCLEOTIDE SEQUENCE</scope>
</reference>
<protein>
    <recommendedName>
        <fullName evidence="6">Protein lingerer</fullName>
    </recommendedName>
</protein>
<feature type="compositionally biased region" description="Polar residues" evidence="7">
    <location>
        <begin position="731"/>
        <end position="750"/>
    </location>
</feature>
<feature type="compositionally biased region" description="Low complexity" evidence="7">
    <location>
        <begin position="598"/>
        <end position="607"/>
    </location>
</feature>
<evidence type="ECO:0000256" key="5">
    <source>
        <dbReference type="ARBA" id="ARBA00056974"/>
    </source>
</evidence>
<evidence type="ECO:0000313" key="9">
    <source>
        <dbReference type="EMBL" id="SSW99628.1"/>
    </source>
</evidence>
<feature type="region of interest" description="Disordered" evidence="7">
    <location>
        <begin position="927"/>
        <end position="946"/>
    </location>
</feature>
<dbReference type="SUPFAM" id="SSF46934">
    <property type="entry name" value="UBA-like"/>
    <property type="match status" value="1"/>
</dbReference>
<sequence length="1178" mass="126184">MSTQTRSGGGGRNKTSKVNTQQNKELQKEAVNSKEATAGDTNSATAGNTTNVNSGSQKENKKAAANEHVKEQKEKPQMKPTAEQIRIAQITDIKGGIEDPKIREKVEKLMEMTQRSEEDVCCALYECDNDLERAVMFLFEQLPVNAFATTSKKKKNRQANNADGSAGGDGDWNNENTAPNSGSKDDRDKTRNNNRGQFQQGGQRGSRGGRDGGRDGNRPRRDNNDRNGTSNFKVDTFRSDGDNRGGRSSGNRREGGSNFGGSRGGARGGRSDNRDRDNNRGNYRGNRSNRNQEENLQQIDSWEPVTAETQKQEVQIDTWGDWDNEEYTGSLTDTKVFTPSTSTSSQQQQQQSQQQSDQLSAPPGLNSQPSQQIDSYSSAITSGQQQTTASVVAGSTAGGANQTQYPEIHSGTTAAQHLRQALEMPQIQSATLSAEQSQYFNTLSSQNSNAVNSYQPVSGVQYQTTYGATTQYGTDPTQVQQQGQRRPPARARVPPPSKIPATAVEMPGDALNNIGYLDVQFGGLDFGTDDSFESVTDKFNAATLESSQSAGVVSDDYQTKTVSGQKSSLTGTPLQNLSNNDTLSSQTDNLSSYTQRTASNVPSSVNSASVSNNYIQLGVKAADPYGNQANANSASTGYQSNSYSSQTKTPSYQSTQGYGTTGYSSSAQGSANNNFQPASNTTYNSYNQSYQQQNSNTTGVGGTTGTNNNSNQSLPGNSSSVNNNSANTNSGYLSSQYPVNAPSSTYPSQQSVYQTNQSVYGNTGLSNSSGYSSSTNTTSGQYNNFSASSKLKDSTVTTPFDSTSSSSVSSGTVTSSVSTSNMSSPSLGLTNTKVTNSTAKSGAAVVPNIPMVGQYIQTPGMPYYQPQVYSYEDMQMIQPRVSHMPGYYENFIQAPSSLTGAGAAGVRDANLSSMAYSTMSDARFARTDNNSSPVSNVPSTMSQQTGSGGHMVNLPYAYFYPSNNAMMPGQYQFSTPIYTQQVATPNATSGGQFPKPSYNSGYGSTSYDTLNQTTQDYNKTPYASSGVGQQSKGQTVSNPQTGGTGSDITSSMYGKSHGALNKVNSYEKQSFHSGTPPPFNLVGSQTALNNVNAASAQAYGSQHLYIPTIAAPHHNMNMHQPHQMDGLGRVYYNNNDLYSANTFMQWDSSSTGQRPQSNSQGKSATKQGYSPSYWTAQN</sequence>
<dbReference type="Gene3D" id="1.10.8.10">
    <property type="entry name" value="DNA helicase RuvA subunit, C-terminal domain"/>
    <property type="match status" value="1"/>
</dbReference>
<dbReference type="CDD" id="cd14277">
    <property type="entry name" value="UBA_UBP2_like"/>
    <property type="match status" value="1"/>
</dbReference>
<feature type="compositionally biased region" description="Low complexity" evidence="7">
    <location>
        <begin position="469"/>
        <end position="492"/>
    </location>
</feature>
<feature type="compositionally biased region" description="Gly residues" evidence="7">
    <location>
        <begin position="257"/>
        <end position="268"/>
    </location>
</feature>
<dbReference type="PROSITE" id="PS50030">
    <property type="entry name" value="UBA"/>
    <property type="match status" value="1"/>
</dbReference>
<comment type="subcellular location">
    <subcellularLocation>
        <location evidence="1">Cytoplasm</location>
    </subcellularLocation>
</comment>
<feature type="compositionally biased region" description="Polar residues" evidence="7">
    <location>
        <begin position="327"/>
        <end position="339"/>
    </location>
</feature>
<name>A0A336M214_CULSO</name>
<comment type="function">
    <text evidence="5">Acts in the nervous system to mediate the control of copulatory organs during courtship.</text>
</comment>
<evidence type="ECO:0000256" key="1">
    <source>
        <dbReference type="ARBA" id="ARBA00004496"/>
    </source>
</evidence>
<feature type="region of interest" description="Disordered" evidence="7">
    <location>
        <begin position="1"/>
        <end position="82"/>
    </location>
</feature>
<keyword evidence="3" id="KW-0597">Phosphoprotein</keyword>
<dbReference type="VEuPathDB" id="VectorBase:CSON000224"/>
<feature type="compositionally biased region" description="Low complexity" evidence="7">
    <location>
        <begin position="679"/>
        <end position="698"/>
    </location>
</feature>
<organism evidence="10">
    <name type="scientific">Culicoides sonorensis</name>
    <name type="common">Biting midge</name>
    <dbReference type="NCBI Taxonomy" id="179676"/>
    <lineage>
        <taxon>Eukaryota</taxon>
        <taxon>Metazoa</taxon>
        <taxon>Ecdysozoa</taxon>
        <taxon>Arthropoda</taxon>
        <taxon>Hexapoda</taxon>
        <taxon>Insecta</taxon>
        <taxon>Pterygota</taxon>
        <taxon>Neoptera</taxon>
        <taxon>Endopterygota</taxon>
        <taxon>Diptera</taxon>
        <taxon>Nematocera</taxon>
        <taxon>Chironomoidea</taxon>
        <taxon>Ceratopogonidae</taxon>
        <taxon>Ceratopogoninae</taxon>
        <taxon>Culicoides</taxon>
        <taxon>Monoculicoides</taxon>
    </lineage>
</organism>
<evidence type="ECO:0000256" key="6">
    <source>
        <dbReference type="ARBA" id="ARBA00074733"/>
    </source>
</evidence>
<evidence type="ECO:0000256" key="7">
    <source>
        <dbReference type="SAM" id="MobiDB-lite"/>
    </source>
</evidence>
<feature type="region of interest" description="Disordered" evidence="7">
    <location>
        <begin position="150"/>
        <end position="382"/>
    </location>
</feature>
<feature type="region of interest" description="Disordered" evidence="7">
    <location>
        <begin position="1146"/>
        <end position="1178"/>
    </location>
</feature>
<dbReference type="AlphaFoldDB" id="A0A336M214"/>
<feature type="compositionally biased region" description="Polar residues" evidence="7">
    <location>
        <begin position="632"/>
        <end position="678"/>
    </location>
</feature>
<feature type="compositionally biased region" description="Low complexity" evidence="7">
    <location>
        <begin position="929"/>
        <end position="939"/>
    </location>
</feature>
<dbReference type="GO" id="GO:0005737">
    <property type="term" value="C:cytoplasm"/>
    <property type="evidence" value="ECO:0007669"/>
    <property type="project" value="UniProtKB-SubCell"/>
</dbReference>
<accession>A0A336M214</accession>
<gene>
    <name evidence="10" type="primary">CSON000224</name>
</gene>
<feature type="compositionally biased region" description="Basic and acidic residues" evidence="7">
    <location>
        <begin position="235"/>
        <end position="255"/>
    </location>
</feature>
<feature type="compositionally biased region" description="Low complexity" evidence="7">
    <location>
        <begin position="705"/>
        <end position="730"/>
    </location>
</feature>
<evidence type="ECO:0000256" key="3">
    <source>
        <dbReference type="ARBA" id="ARBA00022553"/>
    </source>
</evidence>
<feature type="compositionally biased region" description="Polar residues" evidence="7">
    <location>
        <begin position="985"/>
        <end position="1053"/>
    </location>
</feature>
<feature type="compositionally biased region" description="Basic and acidic residues" evidence="7">
    <location>
        <begin position="208"/>
        <end position="225"/>
    </location>
</feature>
<feature type="domain" description="UBA" evidence="8">
    <location>
        <begin position="97"/>
        <end position="141"/>
    </location>
</feature>
<dbReference type="FunFam" id="1.10.8.10:FF:000059">
    <property type="entry name" value="Lingerer, isoform I"/>
    <property type="match status" value="1"/>
</dbReference>
<feature type="compositionally biased region" description="Basic and acidic residues" evidence="7">
    <location>
        <begin position="58"/>
        <end position="77"/>
    </location>
</feature>
<dbReference type="EMBL" id="UFQS01000102">
    <property type="protein sequence ID" value="SSW99628.1"/>
    <property type="molecule type" value="Genomic_DNA"/>
</dbReference>
<feature type="region of interest" description="Disordered" evidence="7">
    <location>
        <begin position="985"/>
        <end position="1054"/>
    </location>
</feature>
<dbReference type="EMBL" id="UFQT01000102">
    <property type="protein sequence ID" value="SSX20008.1"/>
    <property type="molecule type" value="Genomic_DNA"/>
</dbReference>
<reference evidence="9" key="1">
    <citation type="submission" date="2018-04" db="EMBL/GenBank/DDBJ databases">
        <authorList>
            <person name="Go L.Y."/>
            <person name="Mitchell J.A."/>
        </authorList>
    </citation>
    <scope>NUCLEOTIDE SEQUENCE</scope>
    <source>
        <tissue evidence="9">Whole organism</tissue>
    </source>
</reference>
<evidence type="ECO:0000313" key="10">
    <source>
        <dbReference type="EMBL" id="SSX20008.1"/>
    </source>
</evidence>
<evidence type="ECO:0000256" key="2">
    <source>
        <dbReference type="ARBA" id="ARBA00022490"/>
    </source>
</evidence>
<feature type="compositionally biased region" description="Basic and acidic residues" evidence="7">
    <location>
        <begin position="269"/>
        <end position="279"/>
    </location>
</feature>
<dbReference type="PANTHER" id="PTHR16308">
    <property type="entry name" value="UBIQUITIN ASSOCIATED PROTEIN 2-LIKE/LINGERER"/>
    <property type="match status" value="1"/>
</dbReference>
<feature type="region of interest" description="Disordered" evidence="7">
    <location>
        <begin position="469"/>
        <end position="496"/>
    </location>
</feature>
<proteinExistence type="predicted"/>
<dbReference type="InterPro" id="IPR015940">
    <property type="entry name" value="UBA"/>
</dbReference>
<keyword evidence="2" id="KW-0963">Cytoplasm</keyword>
<dbReference type="GO" id="GO:0005634">
    <property type="term" value="C:nucleus"/>
    <property type="evidence" value="ECO:0007669"/>
    <property type="project" value="TreeGrafter"/>
</dbReference>
<feature type="compositionally biased region" description="Polar residues" evidence="7">
    <location>
        <begin position="563"/>
        <end position="597"/>
    </location>
</feature>
<feature type="compositionally biased region" description="Polar residues" evidence="7">
    <location>
        <begin position="39"/>
        <end position="57"/>
    </location>
</feature>
<feature type="compositionally biased region" description="Low complexity" evidence="7">
    <location>
        <begin position="280"/>
        <end position="289"/>
    </location>
</feature>